<reference evidence="1" key="1">
    <citation type="journal article" date="2012" name="Science">
        <title>Fermentation, hydrogen, and sulfur metabolism in multiple uncultivated bacterial phyla.</title>
        <authorList>
            <person name="Wrighton K.C."/>
            <person name="Thomas B.C."/>
            <person name="Sharon I."/>
            <person name="Miller C.S."/>
            <person name="Castelle C.J."/>
            <person name="VerBerkmoes N.C."/>
            <person name="Wilkins M.J."/>
            <person name="Hettich R.L."/>
            <person name="Lipton M.S."/>
            <person name="Williams K.H."/>
            <person name="Long P.E."/>
            <person name="Banfield J.F."/>
        </authorList>
    </citation>
    <scope>NUCLEOTIDE SEQUENCE [LARGE SCALE GENOMIC DNA]</scope>
</reference>
<dbReference type="AlphaFoldDB" id="K2FGK1"/>
<comment type="caution">
    <text evidence="1">The sequence shown here is derived from an EMBL/GenBank/DDBJ whole genome shotgun (WGS) entry which is preliminary data.</text>
</comment>
<protein>
    <submittedName>
        <fullName evidence="1">Uncharacterized protein</fullName>
    </submittedName>
</protein>
<name>K2FGK1_9BACT</name>
<gene>
    <name evidence="1" type="ORF">ACD_2C00015G0005</name>
</gene>
<sequence>MSWKILQANFRNEKPLAWKNDGNHINSPAQAALRTFKSRIELLREESERWLEDYSARIMRTFWYWNWNLDDELRQRKANAVMVFGEYLAKINFNQPNNREIYLWNPSEMILSDLFLRCIICYLLDFDEIENRLVMKIYLEKLITDPSEDELIMADLYEFFDVVIEATKINILEWHINVDLSFYDKL</sequence>
<organism evidence="1">
    <name type="scientific">uncultured bacterium</name>
    <name type="common">gcode 4</name>
    <dbReference type="NCBI Taxonomy" id="1234023"/>
    <lineage>
        <taxon>Bacteria</taxon>
        <taxon>environmental samples</taxon>
    </lineage>
</organism>
<proteinExistence type="predicted"/>
<accession>K2FGK1</accession>
<evidence type="ECO:0000313" key="1">
    <source>
        <dbReference type="EMBL" id="EKE30276.1"/>
    </source>
</evidence>
<dbReference type="EMBL" id="AMFJ01000015">
    <property type="protein sequence ID" value="EKE30276.1"/>
    <property type="molecule type" value="Genomic_DNA"/>
</dbReference>